<reference evidence="1 2" key="1">
    <citation type="submission" date="2022-04" db="EMBL/GenBank/DDBJ databases">
        <title>Chromosome-level reference genomes for two strains of Caenorhabditis briggsae: an improved platform for comparative genomics.</title>
        <authorList>
            <person name="Stevens L."/>
            <person name="Andersen E."/>
        </authorList>
    </citation>
    <scope>NUCLEOTIDE SEQUENCE [LARGE SCALE GENOMIC DNA]</scope>
    <source>
        <strain evidence="1">VX34</strain>
        <tissue evidence="1">Whole-organism</tissue>
    </source>
</reference>
<dbReference type="EMBL" id="CP092625">
    <property type="protein sequence ID" value="UMM43949.1"/>
    <property type="molecule type" value="Genomic_DNA"/>
</dbReference>
<evidence type="ECO:0000313" key="2">
    <source>
        <dbReference type="Proteomes" id="UP000829354"/>
    </source>
</evidence>
<dbReference type="Proteomes" id="UP000829354">
    <property type="component" value="Chromosome X"/>
</dbReference>
<protein>
    <submittedName>
        <fullName evidence="1">Uncharacterized protein</fullName>
    </submittedName>
</protein>
<dbReference type="AlphaFoldDB" id="A0AAE9FIV1"/>
<accession>A0AAE9FIV1</accession>
<keyword evidence="2" id="KW-1185">Reference proteome</keyword>
<proteinExistence type="predicted"/>
<organism evidence="1 2">
    <name type="scientific">Caenorhabditis briggsae</name>
    <dbReference type="NCBI Taxonomy" id="6238"/>
    <lineage>
        <taxon>Eukaryota</taxon>
        <taxon>Metazoa</taxon>
        <taxon>Ecdysozoa</taxon>
        <taxon>Nematoda</taxon>
        <taxon>Chromadorea</taxon>
        <taxon>Rhabditida</taxon>
        <taxon>Rhabditina</taxon>
        <taxon>Rhabditomorpha</taxon>
        <taxon>Rhabditoidea</taxon>
        <taxon>Rhabditidae</taxon>
        <taxon>Peloderinae</taxon>
        <taxon>Caenorhabditis</taxon>
    </lineage>
</organism>
<gene>
    <name evidence="1" type="ORF">L5515_019242</name>
</gene>
<sequence>MSLHDGINRQFENQILRWRFPINSRKPSNGIGLFNESLSSGEVHSDFSDWVAMIIPQEMQKGLGECIQARMLGGYNAKTIAIPTTMEQIMGLDDEPYSKQQSGARKILSIYRAEKFDRRMMKHMIDKNHMYPNFRPKMSAHSRAHFMLFIFLHFL</sequence>
<evidence type="ECO:0000313" key="1">
    <source>
        <dbReference type="EMBL" id="UMM43949.1"/>
    </source>
</evidence>
<name>A0AAE9FIV1_CAEBR</name>